<sequence>MSMDKLLNQIMQCQLCQDKLPLPPKPILQISEHSKILIAGQAPGIATHHKGIPFDDKSGDRLRHWLGVNKNQFYDKNLFAIVPMGFCYPGKGKSGDLAPLTQCADTWHRSLLAKLTQVELTIIIGKYASKFHLQSDDSITDLTQRWQTLLTKNMIVLPHPSPRNNIWLKRNPWFENEVIPQLQMRVQGIIK</sequence>
<dbReference type="Gene3D" id="3.40.470.10">
    <property type="entry name" value="Uracil-DNA glycosylase-like domain"/>
    <property type="match status" value="1"/>
</dbReference>
<dbReference type="SMART" id="SM00987">
    <property type="entry name" value="UreE_C"/>
    <property type="match status" value="1"/>
</dbReference>
<gene>
    <name evidence="2" type="ORF">EMK97_00635</name>
</gene>
<dbReference type="InterPro" id="IPR047124">
    <property type="entry name" value="HI_0220.2"/>
</dbReference>
<evidence type="ECO:0000313" key="3">
    <source>
        <dbReference type="Proteomes" id="UP000290244"/>
    </source>
</evidence>
<feature type="domain" description="Uracil-DNA glycosylase-like" evidence="1">
    <location>
        <begin position="27"/>
        <end position="183"/>
    </location>
</feature>
<dbReference type="OrthoDB" id="9789139at2"/>
<dbReference type="InterPro" id="IPR005122">
    <property type="entry name" value="Uracil-DNA_glycosylase-like"/>
</dbReference>
<dbReference type="InterPro" id="IPR036895">
    <property type="entry name" value="Uracil-DNA_glycosylase-like_sf"/>
</dbReference>
<protein>
    <submittedName>
        <fullName evidence="2">Uracil-DNA glycosylase family protein</fullName>
    </submittedName>
</protein>
<dbReference type="CDD" id="cd10033">
    <property type="entry name" value="UDG_like"/>
    <property type="match status" value="1"/>
</dbReference>
<dbReference type="EMBL" id="CP034759">
    <property type="protein sequence ID" value="QBG34351.1"/>
    <property type="molecule type" value="Genomic_DNA"/>
</dbReference>
<dbReference type="AlphaFoldDB" id="A0A4P6P0F2"/>
<dbReference type="PANTHER" id="PTHR42160">
    <property type="entry name" value="URACIL-DNA GLYCOSYLASE SUPERFAMILY PROTEIN"/>
    <property type="match status" value="1"/>
</dbReference>
<organism evidence="2 3">
    <name type="scientific">Litorilituus sediminis</name>
    <dbReference type="NCBI Taxonomy" id="718192"/>
    <lineage>
        <taxon>Bacteria</taxon>
        <taxon>Pseudomonadati</taxon>
        <taxon>Pseudomonadota</taxon>
        <taxon>Gammaproteobacteria</taxon>
        <taxon>Alteromonadales</taxon>
        <taxon>Colwelliaceae</taxon>
        <taxon>Litorilituus</taxon>
    </lineage>
</organism>
<dbReference type="RefSeq" id="WP_130598475.1">
    <property type="nucleotide sequence ID" value="NZ_CP034759.1"/>
</dbReference>
<proteinExistence type="predicted"/>
<dbReference type="Proteomes" id="UP000290244">
    <property type="component" value="Chromosome"/>
</dbReference>
<dbReference type="KEGG" id="lsd:EMK97_00635"/>
<accession>A0A4P6P0F2</accession>
<evidence type="ECO:0000313" key="2">
    <source>
        <dbReference type="EMBL" id="QBG34351.1"/>
    </source>
</evidence>
<dbReference type="PANTHER" id="PTHR42160:SF1">
    <property type="entry name" value="URACIL-DNA GLYCOSYLASE SUPERFAMILY PROTEIN"/>
    <property type="match status" value="1"/>
</dbReference>
<keyword evidence="3" id="KW-1185">Reference proteome</keyword>
<dbReference type="SUPFAM" id="SSF52141">
    <property type="entry name" value="Uracil-DNA glycosylase-like"/>
    <property type="match status" value="1"/>
</dbReference>
<reference evidence="2 3" key="1">
    <citation type="submission" date="2018-12" db="EMBL/GenBank/DDBJ databases">
        <title>Complete genome of Litorilituus sediminis.</title>
        <authorList>
            <person name="Liu A."/>
            <person name="Rong J."/>
        </authorList>
    </citation>
    <scope>NUCLEOTIDE SEQUENCE [LARGE SCALE GENOMIC DNA]</scope>
    <source>
        <strain evidence="2 3">JCM 17549</strain>
    </source>
</reference>
<dbReference type="SMART" id="SM00986">
    <property type="entry name" value="UDG"/>
    <property type="match status" value="1"/>
</dbReference>
<name>A0A4P6P0F2_9GAMM</name>
<dbReference type="Pfam" id="PF03167">
    <property type="entry name" value="UDG"/>
    <property type="match status" value="1"/>
</dbReference>
<evidence type="ECO:0000259" key="1">
    <source>
        <dbReference type="SMART" id="SM00986"/>
    </source>
</evidence>